<name>A0AAU8GB64_9CHLR</name>
<evidence type="ECO:0000256" key="1">
    <source>
        <dbReference type="ARBA" id="ARBA00022553"/>
    </source>
</evidence>
<dbReference type="SMART" id="SM00448">
    <property type="entry name" value="REC"/>
    <property type="match status" value="1"/>
</dbReference>
<evidence type="ECO:0000256" key="3">
    <source>
        <dbReference type="PROSITE-ProRule" id="PRU00169"/>
    </source>
</evidence>
<feature type="domain" description="Response regulatory" evidence="5">
    <location>
        <begin position="8"/>
        <end position="124"/>
    </location>
</feature>
<dbReference type="PROSITE" id="PS50110">
    <property type="entry name" value="RESPONSE_REGULATORY"/>
    <property type="match status" value="1"/>
</dbReference>
<dbReference type="EMBL" id="CP159307">
    <property type="protein sequence ID" value="XCH34187.1"/>
    <property type="molecule type" value="Genomic_DNA"/>
</dbReference>
<proteinExistence type="predicted"/>
<evidence type="ECO:0000313" key="6">
    <source>
        <dbReference type="EMBL" id="XCH34187.1"/>
    </source>
</evidence>
<dbReference type="GO" id="GO:0006355">
    <property type="term" value="P:regulation of DNA-templated transcription"/>
    <property type="evidence" value="ECO:0007669"/>
    <property type="project" value="InterPro"/>
</dbReference>
<dbReference type="PROSITE" id="PS50043">
    <property type="entry name" value="HTH_LUXR_2"/>
    <property type="match status" value="1"/>
</dbReference>
<dbReference type="GO" id="GO:0000160">
    <property type="term" value="P:phosphorelay signal transduction system"/>
    <property type="evidence" value="ECO:0007669"/>
    <property type="project" value="InterPro"/>
</dbReference>
<dbReference type="GO" id="GO:0003677">
    <property type="term" value="F:DNA binding"/>
    <property type="evidence" value="ECO:0007669"/>
    <property type="project" value="UniProtKB-KW"/>
</dbReference>
<dbReference type="CDD" id="cd17535">
    <property type="entry name" value="REC_NarL-like"/>
    <property type="match status" value="1"/>
</dbReference>
<evidence type="ECO:0000256" key="2">
    <source>
        <dbReference type="ARBA" id="ARBA00023125"/>
    </source>
</evidence>
<dbReference type="Gene3D" id="3.40.50.2300">
    <property type="match status" value="1"/>
</dbReference>
<dbReference type="InterPro" id="IPR016032">
    <property type="entry name" value="Sig_transdc_resp-reg_C-effctor"/>
</dbReference>
<feature type="modified residue" description="4-aspartylphosphate" evidence="3">
    <location>
        <position position="59"/>
    </location>
</feature>
<keyword evidence="2" id="KW-0238">DNA-binding</keyword>
<evidence type="ECO:0000259" key="4">
    <source>
        <dbReference type="PROSITE" id="PS50043"/>
    </source>
</evidence>
<dbReference type="PANTHER" id="PTHR43214">
    <property type="entry name" value="TWO-COMPONENT RESPONSE REGULATOR"/>
    <property type="match status" value="1"/>
</dbReference>
<dbReference type="Pfam" id="PF00196">
    <property type="entry name" value="GerE"/>
    <property type="match status" value="1"/>
</dbReference>
<dbReference type="InterPro" id="IPR011006">
    <property type="entry name" value="CheY-like_superfamily"/>
</dbReference>
<dbReference type="RefSeq" id="WP_353715367.1">
    <property type="nucleotide sequence ID" value="NZ_CP159307.1"/>
</dbReference>
<dbReference type="AlphaFoldDB" id="A0AAU8GB64"/>
<dbReference type="InterPro" id="IPR039420">
    <property type="entry name" value="WalR-like"/>
</dbReference>
<keyword evidence="1 3" id="KW-0597">Phosphoprotein</keyword>
<dbReference type="InterPro" id="IPR058245">
    <property type="entry name" value="NreC/VraR/RcsB-like_REC"/>
</dbReference>
<sequence>MESIEKIKVLLADDHVIVREGTKEMVERQPDMKVVAEASDGVEAVELARIYRPDVIVMDIAMPNMNGIEATKQIKKFLPTTAVLILTAYDSDQYIMALLEAGAAGYLLKNVRGNQLIDAIRAVFSGESILQPSTTRRVIDHLKTKAVKLEEESPVNTLTEREMEVLKLAAKGVSNRDIAEQLFVSNRTVQTHLSNIFKKLAVASRTEAILYGLKRGWFYMEELP</sequence>
<dbReference type="SMART" id="SM00421">
    <property type="entry name" value="HTH_LUXR"/>
    <property type="match status" value="1"/>
</dbReference>
<dbReference type="PANTHER" id="PTHR43214:SF43">
    <property type="entry name" value="TWO-COMPONENT RESPONSE REGULATOR"/>
    <property type="match status" value="1"/>
</dbReference>
<dbReference type="CDD" id="cd06170">
    <property type="entry name" value="LuxR_C_like"/>
    <property type="match status" value="1"/>
</dbReference>
<evidence type="ECO:0000259" key="5">
    <source>
        <dbReference type="PROSITE" id="PS50110"/>
    </source>
</evidence>
<dbReference type="InterPro" id="IPR000792">
    <property type="entry name" value="Tscrpt_reg_LuxR_C"/>
</dbReference>
<organism evidence="6">
    <name type="scientific">Dehalogenimonas sp. 4OHTPN</name>
    <dbReference type="NCBI Taxonomy" id="3166643"/>
    <lineage>
        <taxon>Bacteria</taxon>
        <taxon>Bacillati</taxon>
        <taxon>Chloroflexota</taxon>
        <taxon>Dehalococcoidia</taxon>
        <taxon>Dehalococcoidales</taxon>
        <taxon>Dehalococcoidaceae</taxon>
        <taxon>Dehalogenimonas</taxon>
    </lineage>
</organism>
<dbReference type="Pfam" id="PF00072">
    <property type="entry name" value="Response_reg"/>
    <property type="match status" value="1"/>
</dbReference>
<gene>
    <name evidence="6" type="ORF">ABV300_06035</name>
</gene>
<protein>
    <submittedName>
        <fullName evidence="6">Response regulator transcription factor</fullName>
    </submittedName>
</protein>
<reference evidence="6" key="1">
    <citation type="submission" date="2024-06" db="EMBL/GenBank/DDBJ databases">
        <title>A Novel Isolate, Dehalogenimonas sp. Strain 4OHTPN, Dechlorinates Aromatic 4 Hydroxy chlorothalonil by a Novel Reductive Dehalogenase.</title>
        <authorList>
            <person name="Liu G."/>
        </authorList>
    </citation>
    <scope>NUCLEOTIDE SEQUENCE</scope>
    <source>
        <strain evidence="6">4OHTPN</strain>
    </source>
</reference>
<dbReference type="SUPFAM" id="SSF46894">
    <property type="entry name" value="C-terminal effector domain of the bipartite response regulators"/>
    <property type="match status" value="1"/>
</dbReference>
<dbReference type="InterPro" id="IPR001789">
    <property type="entry name" value="Sig_transdc_resp-reg_receiver"/>
</dbReference>
<dbReference type="SUPFAM" id="SSF52172">
    <property type="entry name" value="CheY-like"/>
    <property type="match status" value="1"/>
</dbReference>
<dbReference type="PROSITE" id="PS00622">
    <property type="entry name" value="HTH_LUXR_1"/>
    <property type="match status" value="1"/>
</dbReference>
<feature type="domain" description="HTH luxR-type" evidence="4">
    <location>
        <begin position="151"/>
        <end position="216"/>
    </location>
</feature>
<accession>A0AAU8GB64</accession>
<dbReference type="PRINTS" id="PR00038">
    <property type="entry name" value="HTHLUXR"/>
</dbReference>